<accession>A0ABV7YHA8</accession>
<dbReference type="Pfam" id="PF07729">
    <property type="entry name" value="FCD"/>
    <property type="match status" value="1"/>
</dbReference>
<dbReference type="InterPro" id="IPR036388">
    <property type="entry name" value="WH-like_DNA-bd_sf"/>
</dbReference>
<evidence type="ECO:0000313" key="6">
    <source>
        <dbReference type="Proteomes" id="UP001595699"/>
    </source>
</evidence>
<dbReference type="InterPro" id="IPR008920">
    <property type="entry name" value="TF_FadR/GntR_C"/>
</dbReference>
<evidence type="ECO:0000256" key="1">
    <source>
        <dbReference type="ARBA" id="ARBA00023015"/>
    </source>
</evidence>
<dbReference type="Gene3D" id="1.20.120.530">
    <property type="entry name" value="GntR ligand-binding domain-like"/>
    <property type="match status" value="1"/>
</dbReference>
<proteinExistence type="predicted"/>
<dbReference type="PRINTS" id="PR00035">
    <property type="entry name" value="HTHGNTR"/>
</dbReference>
<keyword evidence="1" id="KW-0805">Transcription regulation</keyword>
<dbReference type="Gene3D" id="1.10.10.10">
    <property type="entry name" value="Winged helix-like DNA-binding domain superfamily/Winged helix DNA-binding domain"/>
    <property type="match status" value="1"/>
</dbReference>
<dbReference type="SMART" id="SM00895">
    <property type="entry name" value="FCD"/>
    <property type="match status" value="1"/>
</dbReference>
<dbReference type="InterPro" id="IPR000524">
    <property type="entry name" value="Tscrpt_reg_HTH_GntR"/>
</dbReference>
<dbReference type="Proteomes" id="UP001595699">
    <property type="component" value="Unassembled WGS sequence"/>
</dbReference>
<evidence type="ECO:0000259" key="4">
    <source>
        <dbReference type="PROSITE" id="PS50949"/>
    </source>
</evidence>
<dbReference type="SUPFAM" id="SSF46785">
    <property type="entry name" value="Winged helix' DNA-binding domain"/>
    <property type="match status" value="1"/>
</dbReference>
<dbReference type="CDD" id="cd07377">
    <property type="entry name" value="WHTH_GntR"/>
    <property type="match status" value="1"/>
</dbReference>
<dbReference type="RefSeq" id="WP_205116160.1">
    <property type="nucleotide sequence ID" value="NZ_JAFBCM010000001.1"/>
</dbReference>
<evidence type="ECO:0000256" key="2">
    <source>
        <dbReference type="ARBA" id="ARBA00023125"/>
    </source>
</evidence>
<dbReference type="SMART" id="SM00345">
    <property type="entry name" value="HTH_GNTR"/>
    <property type="match status" value="1"/>
</dbReference>
<evidence type="ECO:0000256" key="3">
    <source>
        <dbReference type="ARBA" id="ARBA00023163"/>
    </source>
</evidence>
<dbReference type="EMBL" id="JBHRZH010000022">
    <property type="protein sequence ID" value="MFC3764016.1"/>
    <property type="molecule type" value="Genomic_DNA"/>
</dbReference>
<dbReference type="InterPro" id="IPR036390">
    <property type="entry name" value="WH_DNA-bd_sf"/>
</dbReference>
<dbReference type="InterPro" id="IPR011711">
    <property type="entry name" value="GntR_C"/>
</dbReference>
<keyword evidence="2" id="KW-0238">DNA-binding</keyword>
<keyword evidence="6" id="KW-1185">Reference proteome</keyword>
<feature type="domain" description="HTH gntR-type" evidence="4">
    <location>
        <begin position="9"/>
        <end position="77"/>
    </location>
</feature>
<evidence type="ECO:0000313" key="5">
    <source>
        <dbReference type="EMBL" id="MFC3764016.1"/>
    </source>
</evidence>
<comment type="caution">
    <text evidence="5">The sequence shown here is derived from an EMBL/GenBank/DDBJ whole genome shotgun (WGS) entry which is preliminary data.</text>
</comment>
<reference evidence="6" key="1">
    <citation type="journal article" date="2019" name="Int. J. Syst. Evol. Microbiol.">
        <title>The Global Catalogue of Microorganisms (GCM) 10K type strain sequencing project: providing services to taxonomists for standard genome sequencing and annotation.</title>
        <authorList>
            <consortium name="The Broad Institute Genomics Platform"/>
            <consortium name="The Broad Institute Genome Sequencing Center for Infectious Disease"/>
            <person name="Wu L."/>
            <person name="Ma J."/>
        </authorList>
    </citation>
    <scope>NUCLEOTIDE SEQUENCE [LARGE SCALE GENOMIC DNA]</scope>
    <source>
        <strain evidence="6">CGMCC 4.7241</strain>
    </source>
</reference>
<dbReference type="PROSITE" id="PS50949">
    <property type="entry name" value="HTH_GNTR"/>
    <property type="match status" value="1"/>
</dbReference>
<name>A0ABV7YHA8_9ACTN</name>
<organism evidence="5 6">
    <name type="scientific">Tenggerimyces flavus</name>
    <dbReference type="NCBI Taxonomy" id="1708749"/>
    <lineage>
        <taxon>Bacteria</taxon>
        <taxon>Bacillati</taxon>
        <taxon>Actinomycetota</taxon>
        <taxon>Actinomycetes</taxon>
        <taxon>Propionibacteriales</taxon>
        <taxon>Nocardioidaceae</taxon>
        <taxon>Tenggerimyces</taxon>
    </lineage>
</organism>
<dbReference type="PANTHER" id="PTHR43537:SF47">
    <property type="entry name" value="REGULATORY PROTEIN GNTR HTH"/>
    <property type="match status" value="1"/>
</dbReference>
<dbReference type="Pfam" id="PF00392">
    <property type="entry name" value="GntR"/>
    <property type="match status" value="1"/>
</dbReference>
<sequence length="221" mass="23456">MPLETTTRTSLVDQVIDQLRAQVEEGAWPVGARIPTEPELASSLGVGRNTVREAIRALVHAGVLESRQGSGTYVQAQTELSGVVRRRVADATTRDVFEVRRALETEAARLAAARRTEADIAALRAALSRCEATWESGDVAAFAQADADFHRVAVEASHNAVLIDIYAELGDAVRTGVATVAADSGRHVDHTPIVAAIEAGDVDAAMKEAGCYLSELLTQNG</sequence>
<keyword evidence="3" id="KW-0804">Transcription</keyword>
<dbReference type="PANTHER" id="PTHR43537">
    <property type="entry name" value="TRANSCRIPTIONAL REGULATOR, GNTR FAMILY"/>
    <property type="match status" value="1"/>
</dbReference>
<dbReference type="SUPFAM" id="SSF48008">
    <property type="entry name" value="GntR ligand-binding domain-like"/>
    <property type="match status" value="1"/>
</dbReference>
<gene>
    <name evidence="5" type="ORF">ACFOUW_24495</name>
</gene>
<protein>
    <submittedName>
        <fullName evidence="5">FadR/GntR family transcriptional regulator</fullName>
    </submittedName>
</protein>